<dbReference type="AlphaFoldDB" id="W4MAP1"/>
<proteinExistence type="predicted"/>
<dbReference type="Proteomes" id="UP000019140">
    <property type="component" value="Unassembled WGS sequence"/>
</dbReference>
<dbReference type="InterPro" id="IPR036661">
    <property type="entry name" value="Luciferase-like_sf"/>
</dbReference>
<dbReference type="SUPFAM" id="SSF51679">
    <property type="entry name" value="Bacterial luciferase-like"/>
    <property type="match status" value="1"/>
</dbReference>
<organism evidence="1 2">
    <name type="scientific">Candidatus Entotheonella gemina</name>
    <dbReference type="NCBI Taxonomy" id="1429439"/>
    <lineage>
        <taxon>Bacteria</taxon>
        <taxon>Pseudomonadati</taxon>
        <taxon>Nitrospinota/Tectimicrobiota group</taxon>
        <taxon>Candidatus Tectimicrobiota</taxon>
        <taxon>Candidatus Entotheonellia</taxon>
        <taxon>Candidatus Entotheonellales</taxon>
        <taxon>Candidatus Entotheonellaceae</taxon>
        <taxon>Candidatus Entotheonella</taxon>
    </lineage>
</organism>
<evidence type="ECO:0000313" key="2">
    <source>
        <dbReference type="Proteomes" id="UP000019140"/>
    </source>
</evidence>
<gene>
    <name evidence="1" type="ORF">ETSY2_11255</name>
</gene>
<dbReference type="CDD" id="cd00347">
    <property type="entry name" value="Flavin_utilizing_monoxygenases"/>
    <property type="match status" value="1"/>
</dbReference>
<dbReference type="HOGENOM" id="CLU_2567482_0_0_7"/>
<dbReference type="GO" id="GO:0016705">
    <property type="term" value="F:oxidoreductase activity, acting on paired donors, with incorporation or reduction of molecular oxygen"/>
    <property type="evidence" value="ECO:0007669"/>
    <property type="project" value="InterPro"/>
</dbReference>
<protein>
    <recommendedName>
        <fullName evidence="3">Luciferase-like domain-containing protein</fullName>
    </recommendedName>
</protein>
<dbReference type="EMBL" id="AZHX01000458">
    <property type="protein sequence ID" value="ETX07434.1"/>
    <property type="molecule type" value="Genomic_DNA"/>
</dbReference>
<accession>W4MAP1</accession>
<sequence length="81" mass="8739">MQFGIMMRGQFPQEEKVAERFAEMMEQARMLERLGYDSITKGGALQYLPVAGSSSDPVPLPGCCGGTQPAFERGRPAAADA</sequence>
<name>W4MAP1_9BACT</name>
<reference evidence="1 2" key="1">
    <citation type="journal article" date="2014" name="Nature">
        <title>An environmental bacterial taxon with a large and distinct metabolic repertoire.</title>
        <authorList>
            <person name="Wilson M.C."/>
            <person name="Mori T."/>
            <person name="Ruckert C."/>
            <person name="Uria A.R."/>
            <person name="Helf M.J."/>
            <person name="Takada K."/>
            <person name="Gernert C."/>
            <person name="Steffens U.A."/>
            <person name="Heycke N."/>
            <person name="Schmitt S."/>
            <person name="Rinke C."/>
            <person name="Helfrich E.J."/>
            <person name="Brachmann A.O."/>
            <person name="Gurgui C."/>
            <person name="Wakimoto T."/>
            <person name="Kracht M."/>
            <person name="Crusemann M."/>
            <person name="Hentschel U."/>
            <person name="Abe I."/>
            <person name="Matsunaga S."/>
            <person name="Kalinowski J."/>
            <person name="Takeyama H."/>
            <person name="Piel J."/>
        </authorList>
    </citation>
    <scope>NUCLEOTIDE SEQUENCE [LARGE SCALE GENOMIC DNA]</scope>
    <source>
        <strain evidence="2">TSY2</strain>
    </source>
</reference>
<dbReference type="Gene3D" id="3.20.20.30">
    <property type="entry name" value="Luciferase-like domain"/>
    <property type="match status" value="1"/>
</dbReference>
<evidence type="ECO:0000313" key="1">
    <source>
        <dbReference type="EMBL" id="ETX07434.1"/>
    </source>
</evidence>
<evidence type="ECO:0008006" key="3">
    <source>
        <dbReference type="Google" id="ProtNLM"/>
    </source>
</evidence>
<comment type="caution">
    <text evidence="1">The sequence shown here is derived from an EMBL/GenBank/DDBJ whole genome shotgun (WGS) entry which is preliminary data.</text>
</comment>
<keyword evidence="2" id="KW-1185">Reference proteome</keyword>